<evidence type="ECO:0000256" key="1">
    <source>
        <dbReference type="SAM" id="Phobius"/>
    </source>
</evidence>
<protein>
    <recommendedName>
        <fullName evidence="2">PLD phosphodiesterase domain-containing protein</fullName>
    </recommendedName>
</protein>
<organism evidence="3 4">
    <name type="scientific">Candidatus Pelethenecus faecipullorum</name>
    <dbReference type="NCBI Taxonomy" id="2840900"/>
    <lineage>
        <taxon>Bacteria</taxon>
        <taxon>Bacillati</taxon>
        <taxon>Mycoplasmatota</taxon>
        <taxon>Mollicutes</taxon>
        <taxon>Candidatus Pelethenecus</taxon>
    </lineage>
</organism>
<name>A0A9D1KIA4_9MOLU</name>
<dbReference type="Pfam" id="PF13091">
    <property type="entry name" value="PLDc_2"/>
    <property type="match status" value="2"/>
</dbReference>
<reference evidence="3" key="1">
    <citation type="submission" date="2020-10" db="EMBL/GenBank/DDBJ databases">
        <authorList>
            <person name="Gilroy R."/>
        </authorList>
    </citation>
    <scope>NUCLEOTIDE SEQUENCE</scope>
    <source>
        <strain evidence="3">ChiW17-6978</strain>
    </source>
</reference>
<comment type="caution">
    <text evidence="3">The sequence shown here is derived from an EMBL/GenBank/DDBJ whole genome shotgun (WGS) entry which is preliminary data.</text>
</comment>
<dbReference type="InterPro" id="IPR001736">
    <property type="entry name" value="PLipase_D/transphosphatidylase"/>
</dbReference>
<feature type="domain" description="PLD phosphodiesterase" evidence="2">
    <location>
        <begin position="429"/>
        <end position="456"/>
    </location>
</feature>
<keyword evidence="1" id="KW-0812">Transmembrane</keyword>
<gene>
    <name evidence="3" type="ORF">IAD46_03660</name>
</gene>
<dbReference type="Proteomes" id="UP000886758">
    <property type="component" value="Unassembled WGS sequence"/>
</dbReference>
<dbReference type="SUPFAM" id="SSF56024">
    <property type="entry name" value="Phospholipase D/nuclease"/>
    <property type="match status" value="2"/>
</dbReference>
<dbReference type="GO" id="GO:0032049">
    <property type="term" value="P:cardiolipin biosynthetic process"/>
    <property type="evidence" value="ECO:0007669"/>
    <property type="project" value="UniProtKB-ARBA"/>
</dbReference>
<dbReference type="AlphaFoldDB" id="A0A9D1KIA4"/>
<dbReference type="PANTHER" id="PTHR21248">
    <property type="entry name" value="CARDIOLIPIN SYNTHASE"/>
    <property type="match status" value="1"/>
</dbReference>
<feature type="transmembrane region" description="Helical" evidence="1">
    <location>
        <begin position="47"/>
        <end position="64"/>
    </location>
</feature>
<dbReference type="Gene3D" id="3.30.870.10">
    <property type="entry name" value="Endonuclease Chain A"/>
    <property type="match status" value="2"/>
</dbReference>
<feature type="domain" description="PLD phosphodiesterase" evidence="2">
    <location>
        <begin position="252"/>
        <end position="279"/>
    </location>
</feature>
<keyword evidence="1" id="KW-0472">Membrane</keyword>
<accession>A0A9D1KIA4</accession>
<evidence type="ECO:0000313" key="3">
    <source>
        <dbReference type="EMBL" id="HIT50105.1"/>
    </source>
</evidence>
<sequence length="516" mass="60150">MTQNERIFLPWWKRVVIVIATVIVFALQIMLFVFAFQVNFDFPFNVWIYWIIEGGSFVLVYHIIHRPILTNYKLTWSILILIFPLPFSLLYYLNQRSLALPKYKQKKIDTILGNYYNPNQIDCTLELDRKDPKAAKLARILRSSTGYPLWKNTKYTFLFDGLLKHEDMLVELKKATRYIFIECFIISDGKLLSELLPILKEKGDAGVEIKIIYDDLGSKATLKKKTILEIAQIKNCTFTNYNPLGLNINPAFNYRDHRKMVIIDGKTAYCGGDNLADEYIHQKKRFGFWRDNCGKYEGEAVQSFIALFIEMWYISTKMVLKLENYLCDYVLERETSYILPFGDGPSNGAEPGYDIFRSLISSADQTLYISTPYLIIDEAMIESIVLAAKSGVDVRILMPGIPDKKVAWYLGRFHYKDILLAGGKIYEYTPGFNHAKNIIVDGRYAFIGTINMDYRSLFLHYECGALILLDNEIYKMKDDFLKACDDSKPITYEDWKKRPWWQKLISYLLYLFAPLF</sequence>
<feature type="transmembrane region" description="Helical" evidence="1">
    <location>
        <begin position="12"/>
        <end position="35"/>
    </location>
</feature>
<dbReference type="EMBL" id="DVLF01000112">
    <property type="protein sequence ID" value="HIT50105.1"/>
    <property type="molecule type" value="Genomic_DNA"/>
</dbReference>
<keyword evidence="1" id="KW-1133">Transmembrane helix</keyword>
<evidence type="ECO:0000313" key="4">
    <source>
        <dbReference type="Proteomes" id="UP000886758"/>
    </source>
</evidence>
<dbReference type="GO" id="GO:0030572">
    <property type="term" value="F:phosphatidyltransferase activity"/>
    <property type="evidence" value="ECO:0007669"/>
    <property type="project" value="UniProtKB-ARBA"/>
</dbReference>
<dbReference type="InterPro" id="IPR025202">
    <property type="entry name" value="PLD-like_dom"/>
</dbReference>
<proteinExistence type="predicted"/>
<dbReference type="SMART" id="SM00155">
    <property type="entry name" value="PLDc"/>
    <property type="match status" value="2"/>
</dbReference>
<reference evidence="3" key="2">
    <citation type="journal article" date="2021" name="PeerJ">
        <title>Extensive microbial diversity within the chicken gut microbiome revealed by metagenomics and culture.</title>
        <authorList>
            <person name="Gilroy R."/>
            <person name="Ravi A."/>
            <person name="Getino M."/>
            <person name="Pursley I."/>
            <person name="Horton D.L."/>
            <person name="Alikhan N.F."/>
            <person name="Baker D."/>
            <person name="Gharbi K."/>
            <person name="Hall N."/>
            <person name="Watson M."/>
            <person name="Adriaenssens E.M."/>
            <person name="Foster-Nyarko E."/>
            <person name="Jarju S."/>
            <person name="Secka A."/>
            <person name="Antonio M."/>
            <person name="Oren A."/>
            <person name="Chaudhuri R.R."/>
            <person name="La Ragione R."/>
            <person name="Hildebrand F."/>
            <person name="Pallen M.J."/>
        </authorList>
    </citation>
    <scope>NUCLEOTIDE SEQUENCE</scope>
    <source>
        <strain evidence="3">ChiW17-6978</strain>
    </source>
</reference>
<evidence type="ECO:0000259" key="2">
    <source>
        <dbReference type="PROSITE" id="PS50035"/>
    </source>
</evidence>
<feature type="transmembrane region" description="Helical" evidence="1">
    <location>
        <begin position="76"/>
        <end position="93"/>
    </location>
</feature>
<dbReference type="PROSITE" id="PS50035">
    <property type="entry name" value="PLD"/>
    <property type="match status" value="2"/>
</dbReference>
<dbReference type="PANTHER" id="PTHR21248:SF22">
    <property type="entry name" value="PHOSPHOLIPASE D"/>
    <property type="match status" value="1"/>
</dbReference>